<keyword evidence="1" id="KW-0812">Transmembrane</keyword>
<evidence type="ECO:0000313" key="3">
    <source>
        <dbReference type="Proteomes" id="UP000710849"/>
    </source>
</evidence>
<protein>
    <submittedName>
        <fullName evidence="2">Uncharacterized protein</fullName>
    </submittedName>
</protein>
<dbReference type="EMBL" id="RCSW01000003">
    <property type="protein sequence ID" value="KAF7952597.1"/>
    <property type="molecule type" value="Genomic_DNA"/>
</dbReference>
<keyword evidence="1" id="KW-0472">Membrane</keyword>
<proteinExistence type="predicted"/>
<accession>A0A9P5IX28</accession>
<sequence>MAPKLQIVTILMQVHDFHGIEIVGWYESVFLLALFSFQSVWRKAYIYFSFRWTFLASIVACEVCILICAGGGIHFSSFTAIASIAVPDKRDACTGFAGFDIDLSFGEASVVTISLIFIASDTPKPAKVIFHGIILYIIVIESIAIMYFNSQKAETTYLWESLVVIGLLVGSILLSMIFMIVRIWLGECTMLVNRLLKERSVYGGMAFIGYRRLPDVGYGFGIQVSTLAVQALVILEDISSAIAIILFEDLAVDSAFAETLIKSVAVYDSIVSQRKVVSTGATELRKIFTAERSKDDFRSYVAASKKAYIIGIAMVGLMPLAVFGCKCYNWKKTNGTKAAKKGESENQNNDFTERMEIWK</sequence>
<feature type="transmembrane region" description="Helical" evidence="1">
    <location>
        <begin position="53"/>
        <end position="75"/>
    </location>
</feature>
<feature type="transmembrane region" description="Helical" evidence="1">
    <location>
        <begin position="22"/>
        <end position="41"/>
    </location>
</feature>
<dbReference type="Proteomes" id="UP000710849">
    <property type="component" value="Unassembled WGS sequence"/>
</dbReference>
<reference evidence="2 3" key="1">
    <citation type="journal article" date="2020" name="Genome Biol. Evol.">
        <title>Comparative genomics of Sclerotiniaceae.</title>
        <authorList>
            <person name="Valero Jimenez C.A."/>
            <person name="Steentjes M."/>
            <person name="Scholten O.E."/>
            <person name="Van Kan J.A.L."/>
        </authorList>
    </citation>
    <scope>NUCLEOTIDE SEQUENCE [LARGE SCALE GENOMIC DNA]</scope>
    <source>
        <strain evidence="2 3">MUCL 94</strain>
    </source>
</reference>
<organism evidence="2 3">
    <name type="scientific">Botrytis byssoidea</name>
    <dbReference type="NCBI Taxonomy" id="139641"/>
    <lineage>
        <taxon>Eukaryota</taxon>
        <taxon>Fungi</taxon>
        <taxon>Dikarya</taxon>
        <taxon>Ascomycota</taxon>
        <taxon>Pezizomycotina</taxon>
        <taxon>Leotiomycetes</taxon>
        <taxon>Helotiales</taxon>
        <taxon>Sclerotiniaceae</taxon>
        <taxon>Botrytis</taxon>
    </lineage>
</organism>
<feature type="transmembrane region" description="Helical" evidence="1">
    <location>
        <begin position="161"/>
        <end position="185"/>
    </location>
</feature>
<comment type="caution">
    <text evidence="2">The sequence shown here is derived from an EMBL/GenBank/DDBJ whole genome shotgun (WGS) entry which is preliminary data.</text>
</comment>
<gene>
    <name evidence="2" type="ORF">EAE97_002094</name>
</gene>
<evidence type="ECO:0000313" key="2">
    <source>
        <dbReference type="EMBL" id="KAF7952597.1"/>
    </source>
</evidence>
<keyword evidence="1" id="KW-1133">Transmembrane helix</keyword>
<keyword evidence="3" id="KW-1185">Reference proteome</keyword>
<dbReference type="AlphaFoldDB" id="A0A9P5IX28"/>
<dbReference type="RefSeq" id="XP_038737163.1">
    <property type="nucleotide sequence ID" value="XM_038872605.1"/>
</dbReference>
<dbReference type="GeneID" id="62145683"/>
<name>A0A9P5IX28_9HELO</name>
<feature type="transmembrane region" description="Helical" evidence="1">
    <location>
        <begin position="128"/>
        <end position="149"/>
    </location>
</feature>
<feature type="transmembrane region" description="Helical" evidence="1">
    <location>
        <begin position="307"/>
        <end position="324"/>
    </location>
</feature>
<evidence type="ECO:0000256" key="1">
    <source>
        <dbReference type="SAM" id="Phobius"/>
    </source>
</evidence>